<evidence type="ECO:0000313" key="13">
    <source>
        <dbReference type="EMBL" id="TPX08335.1"/>
    </source>
</evidence>
<evidence type="ECO:0000256" key="6">
    <source>
        <dbReference type="ARBA" id="ARBA00022824"/>
    </source>
</evidence>
<evidence type="ECO:0000256" key="1">
    <source>
        <dbReference type="ARBA" id="ARBA00004115"/>
    </source>
</evidence>
<comment type="similarity">
    <text evidence="2">Belongs to the BIG1 family.</text>
</comment>
<dbReference type="GeneID" id="41969216"/>
<evidence type="ECO:0000313" key="14">
    <source>
        <dbReference type="Proteomes" id="UP000319257"/>
    </source>
</evidence>
<name>A0A507AFI8_9PEZI</name>
<evidence type="ECO:0000313" key="12">
    <source>
        <dbReference type="EMBL" id="TPX08194.1"/>
    </source>
</evidence>
<dbReference type="GO" id="GO:0009272">
    <property type="term" value="P:fungal-type cell wall biogenesis"/>
    <property type="evidence" value="ECO:0007669"/>
    <property type="project" value="TreeGrafter"/>
</dbReference>
<dbReference type="Pfam" id="PF20520">
    <property type="entry name" value="Ac45-VOA1_TM"/>
    <property type="match status" value="1"/>
</dbReference>
<dbReference type="PANTHER" id="PTHR28285">
    <property type="entry name" value="PROTEIN BIG1"/>
    <property type="match status" value="1"/>
</dbReference>
<feature type="transmembrane region" description="Helical" evidence="10">
    <location>
        <begin position="225"/>
        <end position="248"/>
    </location>
</feature>
<dbReference type="OrthoDB" id="9985059at2759"/>
<feature type="domain" description="V-type proton ATPase subunit S1/VOA1 transmembrane" evidence="11">
    <location>
        <begin position="224"/>
        <end position="263"/>
    </location>
</feature>
<evidence type="ECO:0000259" key="11">
    <source>
        <dbReference type="Pfam" id="PF20520"/>
    </source>
</evidence>
<evidence type="ECO:0000256" key="4">
    <source>
        <dbReference type="ARBA" id="ARBA00022692"/>
    </source>
</evidence>
<reference evidence="13 14" key="1">
    <citation type="submission" date="2019-06" db="EMBL/GenBank/DDBJ databases">
        <title>Draft genome sequence of the filamentous fungus Phialemoniopsis curvata isolated from diesel fuel.</title>
        <authorList>
            <person name="Varaljay V.A."/>
            <person name="Lyon W.J."/>
            <person name="Crouch A.L."/>
            <person name="Drake C.E."/>
            <person name="Hollomon J.M."/>
            <person name="Nadeau L.J."/>
            <person name="Nunn H.S."/>
            <person name="Stevenson B.S."/>
            <person name="Bojanowski C.L."/>
            <person name="Crookes-Goodson W.J."/>
        </authorList>
    </citation>
    <scope>NUCLEOTIDE SEQUENCE [LARGE SCALE GENOMIC DNA]</scope>
    <source>
        <strain evidence="13 14">D216</strain>
    </source>
</reference>
<dbReference type="EMBL" id="SKBQ01000007">
    <property type="protein sequence ID" value="TPX08335.1"/>
    <property type="molecule type" value="Genomic_DNA"/>
</dbReference>
<keyword evidence="8 10" id="KW-0472">Membrane</keyword>
<keyword evidence="4 10" id="KW-0812">Transmembrane</keyword>
<evidence type="ECO:0000256" key="10">
    <source>
        <dbReference type="SAM" id="Phobius"/>
    </source>
</evidence>
<evidence type="ECO:0000256" key="3">
    <source>
        <dbReference type="ARBA" id="ARBA00022089"/>
    </source>
</evidence>
<keyword evidence="7 10" id="KW-1133">Transmembrane helix</keyword>
<evidence type="ECO:0000256" key="7">
    <source>
        <dbReference type="ARBA" id="ARBA00022989"/>
    </source>
</evidence>
<dbReference type="PANTHER" id="PTHR28285:SF1">
    <property type="entry name" value="PROTEIN BIG1"/>
    <property type="match status" value="1"/>
</dbReference>
<protein>
    <recommendedName>
        <fullName evidence="3">Protein BIG1</fullName>
    </recommendedName>
</protein>
<keyword evidence="6" id="KW-0256">Endoplasmic reticulum</keyword>
<dbReference type="Proteomes" id="UP000319257">
    <property type="component" value="Unassembled WGS sequence"/>
</dbReference>
<keyword evidence="9" id="KW-0961">Cell wall biogenesis/degradation</keyword>
<evidence type="ECO:0000256" key="9">
    <source>
        <dbReference type="ARBA" id="ARBA00023316"/>
    </source>
</evidence>
<dbReference type="AlphaFoldDB" id="A0A507AFI8"/>
<dbReference type="InterPro" id="IPR037654">
    <property type="entry name" value="Big1"/>
</dbReference>
<dbReference type="GO" id="GO:0006078">
    <property type="term" value="P:(1-&gt;6)-beta-D-glucan biosynthetic process"/>
    <property type="evidence" value="ECO:0007669"/>
    <property type="project" value="TreeGrafter"/>
</dbReference>
<evidence type="ECO:0000256" key="5">
    <source>
        <dbReference type="ARBA" id="ARBA00022729"/>
    </source>
</evidence>
<dbReference type="RefSeq" id="XP_030989905.1">
    <property type="nucleotide sequence ID" value="XM_031135884.1"/>
</dbReference>
<keyword evidence="5" id="KW-0732">Signal</keyword>
<comment type="subcellular location">
    <subcellularLocation>
        <location evidence="1">Endoplasmic reticulum membrane</location>
        <topology evidence="1">Single-pass type I membrane protein</topology>
    </subcellularLocation>
</comment>
<dbReference type="GO" id="GO:0071555">
    <property type="term" value="P:cell wall organization"/>
    <property type="evidence" value="ECO:0007669"/>
    <property type="project" value="UniProtKB-KW"/>
</dbReference>
<dbReference type="InterPro" id="IPR046756">
    <property type="entry name" value="VAS1/VOA1_TM"/>
</dbReference>
<keyword evidence="14" id="KW-1185">Reference proteome</keyword>
<dbReference type="GO" id="GO:0005789">
    <property type="term" value="C:endoplasmic reticulum membrane"/>
    <property type="evidence" value="ECO:0007669"/>
    <property type="project" value="UniProtKB-SubCell"/>
</dbReference>
<sequence>MRASIATGLLAVASANAFSDSSPFLLFSTSEFTKPDDVQLQSTARVLASARDILSTCPTSRYLLVSQPTVHASDLTGPSGCQSPSLCRALEGKDVKGRFSVAEILGGDLAFGDFSKHIKDSCQSKGRVAKIEERLLPALPSEQPRRAEVLAENDLELASFFDTTQADGDYTVVYFSNPHEAKSYEAEFADGRRVELKRNVGTFMESRQQKGNQTDPRPLFEKYQFFTPGIFMGLLAFLLILTIMYVGLSALGSLQIPYGAFEKDMGPAAQKKQQ</sequence>
<gene>
    <name evidence="12" type="ORF">E0L32_001769</name>
    <name evidence="13" type="ORF">E0L32_001910</name>
</gene>
<evidence type="ECO:0000256" key="2">
    <source>
        <dbReference type="ARBA" id="ARBA00008203"/>
    </source>
</evidence>
<proteinExistence type="inferred from homology"/>
<dbReference type="InParanoid" id="A0A507AFI8"/>
<dbReference type="STRING" id="1093900.A0A507AFI8"/>
<dbReference type="EMBL" id="SKBQ01000007">
    <property type="protein sequence ID" value="TPX08194.1"/>
    <property type="molecule type" value="Genomic_DNA"/>
</dbReference>
<accession>A0A507AFI8</accession>
<evidence type="ECO:0000256" key="8">
    <source>
        <dbReference type="ARBA" id="ARBA00023136"/>
    </source>
</evidence>
<organism evidence="13 14">
    <name type="scientific">Thyridium curvatum</name>
    <dbReference type="NCBI Taxonomy" id="1093900"/>
    <lineage>
        <taxon>Eukaryota</taxon>
        <taxon>Fungi</taxon>
        <taxon>Dikarya</taxon>
        <taxon>Ascomycota</taxon>
        <taxon>Pezizomycotina</taxon>
        <taxon>Sordariomycetes</taxon>
        <taxon>Sordariomycetidae</taxon>
        <taxon>Thyridiales</taxon>
        <taxon>Thyridiaceae</taxon>
        <taxon>Thyridium</taxon>
    </lineage>
</organism>
<comment type="caution">
    <text evidence="13">The sequence shown here is derived from an EMBL/GenBank/DDBJ whole genome shotgun (WGS) entry which is preliminary data.</text>
</comment>